<accession>A0A8S5V0A2</accession>
<reference evidence="1" key="1">
    <citation type="journal article" date="2021" name="Proc. Natl. Acad. Sci. U.S.A.">
        <title>A Catalog of Tens of Thousands of Viruses from Human Metagenomes Reveals Hidden Associations with Chronic Diseases.</title>
        <authorList>
            <person name="Tisza M.J."/>
            <person name="Buck C.B."/>
        </authorList>
    </citation>
    <scope>NUCLEOTIDE SEQUENCE</scope>
    <source>
        <strain evidence="1">CtBeL15</strain>
    </source>
</reference>
<proteinExistence type="predicted"/>
<dbReference type="EMBL" id="BK016176">
    <property type="protein sequence ID" value="DAG00124.1"/>
    <property type="molecule type" value="Genomic_DNA"/>
</dbReference>
<name>A0A8S5V0A2_9CAUD</name>
<evidence type="ECO:0000313" key="1">
    <source>
        <dbReference type="EMBL" id="DAG00124.1"/>
    </source>
</evidence>
<organism evidence="1">
    <name type="scientific">Siphoviridae sp. ctBeL15</name>
    <dbReference type="NCBI Taxonomy" id="2825374"/>
    <lineage>
        <taxon>Viruses</taxon>
        <taxon>Duplodnaviria</taxon>
        <taxon>Heunggongvirae</taxon>
        <taxon>Uroviricota</taxon>
        <taxon>Caudoviricetes</taxon>
    </lineage>
</organism>
<protein>
    <submittedName>
        <fullName evidence="1">Uncharacterized protein</fullName>
    </submittedName>
</protein>
<sequence length="54" mass="6400">MIPSNIHLGDTVTRHIEATSRTATGKVVYIHPLRRYYAAEFTFRFSKFWECFFS</sequence>